<keyword evidence="2" id="KW-0946">Virion</keyword>
<dbReference type="PROSITE" id="PS51688">
    <property type="entry name" value="ICA"/>
    <property type="match status" value="1"/>
</dbReference>
<feature type="region of interest" description="Disordered" evidence="3">
    <location>
        <begin position="1"/>
        <end position="23"/>
    </location>
</feature>
<evidence type="ECO:0000256" key="3">
    <source>
        <dbReference type="SAM" id="MobiDB-lite"/>
    </source>
</evidence>
<feature type="region of interest" description="Disordered" evidence="3">
    <location>
        <begin position="240"/>
        <end position="261"/>
    </location>
</feature>
<reference evidence="5" key="1">
    <citation type="submission" date="2021-02" db="EMBL/GenBank/DDBJ databases">
        <authorList>
            <person name="Johnson B.J."/>
            <person name="Isenhart S.H."/>
            <person name="Brown D.K."/>
            <person name="Kleven A.S."/>
            <person name="Bohn B.R."/>
            <person name="Martinez L.A."/>
            <person name="Garcia C.A."/>
            <person name="Zack K.M."/>
            <person name="Garlena R.A."/>
            <person name="Russell D.A."/>
            <person name="Jacobs-Sera D."/>
            <person name="Hatfull G.F."/>
        </authorList>
    </citation>
    <scope>NUCLEOTIDE SEQUENCE</scope>
</reference>
<comment type="subcellular location">
    <subcellularLocation>
        <location evidence="1">Virion</location>
    </subcellularLocation>
</comment>
<evidence type="ECO:0000259" key="4">
    <source>
        <dbReference type="PROSITE" id="PS51688"/>
    </source>
</evidence>
<dbReference type="InterPro" id="IPR030392">
    <property type="entry name" value="S74_ICA"/>
</dbReference>
<sequence length="556" mass="58271">MAISTTPRFGMKKYGAGTDPHPTRTEHNALIDLVETQAARYASGTTAARPVSGKDGTFYRDREAGRMYLDDGTQWVDIATNGGGGAGAPVVVAGAATEGTSARSARADHTHSLALATSSAHGGMSSGDKAKLDASTAAATPSTLAYRDASGRIAVGTPSAAGDAATKGYVDSAVGGRALSSHTHAATDITSGTLAAARLPLATTSTAGALSAGDKTRLDGATSAASAGTLAYRDGSGRLAVSDPEAASDASTKGYTDQQVNTRAPAVHTHLWADITDKPAVFAPDVHTHGWADITGKPTTFAPTAHNHSGAEITSGTIAVARLPFATTTSSGVMSYQDKALLDGREVGAWASTLVVRDSGGRFDTQRPVSANNVANKDYVDDVGLARVTWTEFDKRIVRGAGHTHVRSPDGGTVFALNDSGTIGSTNIYNTNAATGSSWRALWVNNSGVLGYNLSSRKFKTAERDYEVPLDVLDSVSPKWFKYIADVDELGLEAAPERFNFMAEDLHDAGLTEYVSYEGETGRREDAQTINEQLLVNALWSICRQLRDRIDQLEAR</sequence>
<evidence type="ECO:0000256" key="1">
    <source>
        <dbReference type="ARBA" id="ARBA00004328"/>
    </source>
</evidence>
<evidence type="ECO:0000313" key="6">
    <source>
        <dbReference type="Proteomes" id="UP000664925"/>
    </source>
</evidence>
<organism evidence="5 6">
    <name type="scientific">Arthrobacter phage Prairie</name>
    <dbReference type="NCBI Taxonomy" id="2816463"/>
    <lineage>
        <taxon>Viruses</taxon>
        <taxon>Duplodnaviria</taxon>
        <taxon>Heunggongvirae</taxon>
        <taxon>Uroviricota</taxon>
        <taxon>Caudoviricetes</taxon>
        <taxon>Berryhillviridae</taxon>
        <taxon>Lilmacvirus</taxon>
        <taxon>Lilmacvirus prairie</taxon>
    </lineage>
</organism>
<name>A0A8A5LK29_9CAUD</name>
<feature type="compositionally biased region" description="Polar residues" evidence="3">
    <location>
        <begin position="249"/>
        <end position="261"/>
    </location>
</feature>
<dbReference type="EMBL" id="MW601223">
    <property type="protein sequence ID" value="QTF82120.1"/>
    <property type="molecule type" value="Genomic_DNA"/>
</dbReference>
<keyword evidence="2" id="KW-1227">Viral tail protein</keyword>
<gene>
    <name evidence="5" type="primary">23</name>
    <name evidence="5" type="ORF">SEA_PRAIRIE_23</name>
</gene>
<dbReference type="Proteomes" id="UP000664925">
    <property type="component" value="Segment"/>
</dbReference>
<dbReference type="GO" id="GO:0098015">
    <property type="term" value="C:virus tail"/>
    <property type="evidence" value="ECO:0007669"/>
    <property type="project" value="UniProtKB-KW"/>
</dbReference>
<evidence type="ECO:0000313" key="5">
    <source>
        <dbReference type="EMBL" id="QTF82120.1"/>
    </source>
</evidence>
<evidence type="ECO:0000256" key="2">
    <source>
        <dbReference type="ARBA" id="ARBA00022732"/>
    </source>
</evidence>
<feature type="domain" description="Peptidase S74" evidence="4">
    <location>
        <begin position="455"/>
        <end position="556"/>
    </location>
</feature>
<accession>A0A8A5LK29</accession>
<protein>
    <submittedName>
        <fullName evidence="5">Tailspike protein</fullName>
    </submittedName>
</protein>
<keyword evidence="6" id="KW-1185">Reference proteome</keyword>
<proteinExistence type="predicted"/>